<dbReference type="KEGG" id="bha:BH1705"/>
<evidence type="ECO:0000313" key="3">
    <source>
        <dbReference type="Proteomes" id="UP000001258"/>
    </source>
</evidence>
<dbReference type="HOGENOM" id="CLU_216882_0_0_9"/>
<feature type="region of interest" description="Disordered" evidence="1">
    <location>
        <begin position="1"/>
        <end position="38"/>
    </location>
</feature>
<name>Q9KC69_HALH5</name>
<dbReference type="EMBL" id="BA000004">
    <property type="protein sequence ID" value="BAB05424.1"/>
    <property type="molecule type" value="Genomic_DNA"/>
</dbReference>
<proteinExistence type="predicted"/>
<protein>
    <submittedName>
        <fullName evidence="2">BH1705 protein</fullName>
    </submittedName>
</protein>
<organism evidence="2 3">
    <name type="scientific">Halalkalibacterium halodurans (strain ATCC BAA-125 / DSM 18197 / FERM 7344 / JCM 9153 / C-125)</name>
    <name type="common">Bacillus halodurans</name>
    <dbReference type="NCBI Taxonomy" id="272558"/>
    <lineage>
        <taxon>Bacteria</taxon>
        <taxon>Bacillati</taxon>
        <taxon>Bacillota</taxon>
        <taxon>Bacilli</taxon>
        <taxon>Bacillales</taxon>
        <taxon>Bacillaceae</taxon>
        <taxon>Halalkalibacterium (ex Joshi et al. 2022)</taxon>
    </lineage>
</organism>
<evidence type="ECO:0000256" key="1">
    <source>
        <dbReference type="SAM" id="MobiDB-lite"/>
    </source>
</evidence>
<sequence>MAQRQTGQRQDKAPDSQQNKQAPGYGDKKLTGPNRPAE</sequence>
<dbReference type="AlphaFoldDB" id="Q9KC69"/>
<dbReference type="PIR" id="A83863">
    <property type="entry name" value="A83863"/>
</dbReference>
<gene>
    <name evidence="2" type="ordered locus">BH1705</name>
</gene>
<reference evidence="2 3" key="1">
    <citation type="journal article" date="2000" name="Nucleic Acids Res.">
        <title>Complete genome sequence of the alkaliphilic bacterium Bacillus halodurans and genomic sequence comparison with Bacillus subtilis.</title>
        <authorList>
            <person name="Takami H."/>
            <person name="Nakasone K."/>
            <person name="Takaki Y."/>
            <person name="Maeno G."/>
            <person name="Sasaki R."/>
            <person name="Masui N."/>
            <person name="Fuji F."/>
            <person name="Hirama C."/>
            <person name="Nakamura Y."/>
            <person name="Ogasawara N."/>
            <person name="Kuhara S."/>
            <person name="Horikoshi K."/>
        </authorList>
    </citation>
    <scope>NUCLEOTIDE SEQUENCE [LARGE SCALE GENOMIC DNA]</scope>
    <source>
        <strain evidence="3">ATCC BAA-125 / DSM 18197 / FERM 7344 / JCM 9153 / C-125</strain>
    </source>
</reference>
<keyword evidence="3" id="KW-1185">Reference proteome</keyword>
<accession>Q9KC69</accession>
<dbReference type="Proteomes" id="UP000001258">
    <property type="component" value="Chromosome"/>
</dbReference>
<evidence type="ECO:0000313" key="2">
    <source>
        <dbReference type="EMBL" id="BAB05424.1"/>
    </source>
</evidence>